<feature type="transmembrane region" description="Helical" evidence="10">
    <location>
        <begin position="21"/>
        <end position="44"/>
    </location>
</feature>
<dbReference type="GO" id="GO:0020037">
    <property type="term" value="F:heme binding"/>
    <property type="evidence" value="ECO:0007669"/>
    <property type="project" value="InterPro"/>
</dbReference>
<gene>
    <name evidence="11" type="ORF">GSI_01276</name>
</gene>
<accession>A0A2G8SV22</accession>
<keyword evidence="10" id="KW-1133">Transmembrane helix</keyword>
<name>A0A2G8SV22_9APHY</name>
<dbReference type="PANTHER" id="PTHR24305">
    <property type="entry name" value="CYTOCHROME P450"/>
    <property type="match status" value="1"/>
</dbReference>
<feature type="binding site" description="axial binding residue" evidence="9">
    <location>
        <position position="476"/>
    </location>
    <ligand>
        <name>heme</name>
        <dbReference type="ChEBI" id="CHEBI:30413"/>
    </ligand>
    <ligandPart>
        <name>Fe</name>
        <dbReference type="ChEBI" id="CHEBI:18248"/>
    </ligandPart>
</feature>
<dbReference type="PANTHER" id="PTHR24305:SF166">
    <property type="entry name" value="CYTOCHROME P450 12A4, MITOCHONDRIAL-RELATED"/>
    <property type="match status" value="1"/>
</dbReference>
<keyword evidence="5 9" id="KW-0479">Metal-binding</keyword>
<evidence type="ECO:0000256" key="8">
    <source>
        <dbReference type="ARBA" id="ARBA00023033"/>
    </source>
</evidence>
<reference evidence="11 12" key="1">
    <citation type="journal article" date="2015" name="Sci. Rep.">
        <title>Chromosome-level genome map provides insights into diverse defense mechanisms in the medicinal fungus Ganoderma sinense.</title>
        <authorList>
            <person name="Zhu Y."/>
            <person name="Xu J."/>
            <person name="Sun C."/>
            <person name="Zhou S."/>
            <person name="Xu H."/>
            <person name="Nelson D.R."/>
            <person name="Qian J."/>
            <person name="Song J."/>
            <person name="Luo H."/>
            <person name="Xiang L."/>
            <person name="Li Y."/>
            <person name="Xu Z."/>
            <person name="Ji A."/>
            <person name="Wang L."/>
            <person name="Lu S."/>
            <person name="Hayward A."/>
            <person name="Sun W."/>
            <person name="Li X."/>
            <person name="Schwartz D.C."/>
            <person name="Wang Y."/>
            <person name="Chen S."/>
        </authorList>
    </citation>
    <scope>NUCLEOTIDE SEQUENCE [LARGE SCALE GENOMIC DNA]</scope>
    <source>
        <strain evidence="11 12">ZZ0214-1</strain>
    </source>
</reference>
<dbReference type="Gene3D" id="1.10.630.10">
    <property type="entry name" value="Cytochrome P450"/>
    <property type="match status" value="1"/>
</dbReference>
<dbReference type="PRINTS" id="PR00385">
    <property type="entry name" value="P450"/>
</dbReference>
<dbReference type="GO" id="GO:0004497">
    <property type="term" value="F:monooxygenase activity"/>
    <property type="evidence" value="ECO:0007669"/>
    <property type="project" value="UniProtKB-KW"/>
</dbReference>
<dbReference type="STRING" id="1077348.A0A2G8SV22"/>
<evidence type="ECO:0000313" key="12">
    <source>
        <dbReference type="Proteomes" id="UP000230002"/>
    </source>
</evidence>
<comment type="caution">
    <text evidence="11">The sequence shown here is derived from an EMBL/GenBank/DDBJ whole genome shotgun (WGS) entry which is preliminary data.</text>
</comment>
<evidence type="ECO:0000256" key="4">
    <source>
        <dbReference type="ARBA" id="ARBA00022617"/>
    </source>
</evidence>
<keyword evidence="12" id="KW-1185">Reference proteome</keyword>
<dbReference type="Pfam" id="PF00067">
    <property type="entry name" value="p450"/>
    <property type="match status" value="1"/>
</dbReference>
<evidence type="ECO:0000313" key="11">
    <source>
        <dbReference type="EMBL" id="PIL37582.1"/>
    </source>
</evidence>
<evidence type="ECO:0000256" key="9">
    <source>
        <dbReference type="PIRSR" id="PIRSR602401-1"/>
    </source>
</evidence>
<dbReference type="EMBL" id="AYKW01000001">
    <property type="protein sequence ID" value="PIL37582.1"/>
    <property type="molecule type" value="Genomic_DNA"/>
</dbReference>
<comment type="similarity">
    <text evidence="3">Belongs to the cytochrome P450 family.</text>
</comment>
<keyword evidence="10" id="KW-0472">Membrane</keyword>
<dbReference type="AlphaFoldDB" id="A0A2G8SV22"/>
<dbReference type="SUPFAM" id="SSF48264">
    <property type="entry name" value="Cytochrome P450"/>
    <property type="match status" value="1"/>
</dbReference>
<evidence type="ECO:0000256" key="3">
    <source>
        <dbReference type="ARBA" id="ARBA00010617"/>
    </source>
</evidence>
<comment type="cofactor">
    <cofactor evidence="1 9">
        <name>heme</name>
        <dbReference type="ChEBI" id="CHEBI:30413"/>
    </cofactor>
</comment>
<evidence type="ECO:0000256" key="1">
    <source>
        <dbReference type="ARBA" id="ARBA00001971"/>
    </source>
</evidence>
<comment type="pathway">
    <text evidence="2">Secondary metabolite biosynthesis.</text>
</comment>
<dbReference type="PRINTS" id="PR00463">
    <property type="entry name" value="EP450I"/>
</dbReference>
<evidence type="ECO:0000256" key="7">
    <source>
        <dbReference type="ARBA" id="ARBA00023004"/>
    </source>
</evidence>
<dbReference type="InterPro" id="IPR036396">
    <property type="entry name" value="Cyt_P450_sf"/>
</dbReference>
<dbReference type="Proteomes" id="UP000230002">
    <property type="component" value="Unassembled WGS sequence"/>
</dbReference>
<organism evidence="11 12">
    <name type="scientific">Ganoderma sinense ZZ0214-1</name>
    <dbReference type="NCBI Taxonomy" id="1077348"/>
    <lineage>
        <taxon>Eukaryota</taxon>
        <taxon>Fungi</taxon>
        <taxon>Dikarya</taxon>
        <taxon>Basidiomycota</taxon>
        <taxon>Agaricomycotina</taxon>
        <taxon>Agaricomycetes</taxon>
        <taxon>Polyporales</taxon>
        <taxon>Polyporaceae</taxon>
        <taxon>Ganoderma</taxon>
    </lineage>
</organism>
<protein>
    <submittedName>
        <fullName evidence="11">Cytochrome P450</fullName>
    </submittedName>
</protein>
<keyword evidence="10" id="KW-0812">Transmembrane</keyword>
<dbReference type="OrthoDB" id="3945418at2759"/>
<evidence type="ECO:0000256" key="10">
    <source>
        <dbReference type="SAM" id="Phobius"/>
    </source>
</evidence>
<dbReference type="InterPro" id="IPR050121">
    <property type="entry name" value="Cytochrome_P450_monoxygenase"/>
</dbReference>
<sequence>MSSSPSLLAQSSSYLLHISPWSFLGLALTAYLLYFCGTCIYNLLFSPLAAIPGPWYAAISDFWLTTHVARLQQCMTVQTLFERYGPVVRVGPNKVVFCDMMTMRSVYCVHKFDKSPFYKALLTNNNDHAMTTLLHSEHAARRKVYAPHYNPSHLIQFEPEVKDSVIKVVNMLESQQRKASVSCPEMFRHLMVDIISTTVFGSRSGAIDNYAMGIRDVLSQAIKDFPTRGIVRSFIPTWAWSVVCRLPSESWRRICRSDSIMAEFVRGHIDDTSAKMRASLIDSEKDDKRPLVQRMLQHHINSGHGGFSVQNIVSECMGHLVAGVDTTSTLLSYLLWELSRRKDIMKHLQAELDEYMSDRHVVPDFATLCKMPYLNAFIKEGLRVYGSAPSLLERVVPSTTASKIDDGFDMMGYALPPGTVVATQAWSMHRDPEVFPSPDTFLPERWLPVDGVAGEDERLNRMSQRLMPFGVGSRVCGGQNLAQIVLRVTVAAIACNFDISANSSETNEHTMQIKDAFVIHSATKDCRLIFTSREC</sequence>
<keyword evidence="6" id="KW-0560">Oxidoreductase</keyword>
<keyword evidence="7 9" id="KW-0408">Iron</keyword>
<evidence type="ECO:0000256" key="5">
    <source>
        <dbReference type="ARBA" id="ARBA00022723"/>
    </source>
</evidence>
<keyword evidence="8" id="KW-0503">Monooxygenase</keyword>
<dbReference type="InterPro" id="IPR001128">
    <property type="entry name" value="Cyt_P450"/>
</dbReference>
<keyword evidence="4 9" id="KW-0349">Heme</keyword>
<evidence type="ECO:0000256" key="6">
    <source>
        <dbReference type="ARBA" id="ARBA00023002"/>
    </source>
</evidence>
<dbReference type="InterPro" id="IPR002401">
    <property type="entry name" value="Cyt_P450_E_grp-I"/>
</dbReference>
<dbReference type="GO" id="GO:0016705">
    <property type="term" value="F:oxidoreductase activity, acting on paired donors, with incorporation or reduction of molecular oxygen"/>
    <property type="evidence" value="ECO:0007669"/>
    <property type="project" value="InterPro"/>
</dbReference>
<dbReference type="GO" id="GO:0005506">
    <property type="term" value="F:iron ion binding"/>
    <property type="evidence" value="ECO:0007669"/>
    <property type="project" value="InterPro"/>
</dbReference>
<evidence type="ECO:0000256" key="2">
    <source>
        <dbReference type="ARBA" id="ARBA00005179"/>
    </source>
</evidence>
<proteinExistence type="inferred from homology"/>